<protein>
    <submittedName>
        <fullName evidence="2">ABC transporter substrate-binding protein</fullName>
    </submittedName>
</protein>
<name>A0A5B7ZU57_9GAMM</name>
<dbReference type="PANTHER" id="PTHR36573:SF1">
    <property type="entry name" value="INTERMEMBRANE PHOSPHOLIPID TRANSPORT SYSTEM BINDING PROTEIN MLAC"/>
    <property type="match status" value="1"/>
</dbReference>
<evidence type="ECO:0000256" key="1">
    <source>
        <dbReference type="SAM" id="SignalP"/>
    </source>
</evidence>
<gene>
    <name evidence="2" type="ORF">FHQ07_08400</name>
</gene>
<accession>A0A5B7ZU57</accession>
<evidence type="ECO:0000313" key="2">
    <source>
        <dbReference type="EMBL" id="QDA57332.1"/>
    </source>
</evidence>
<dbReference type="InterPro" id="IPR042245">
    <property type="entry name" value="Tgt2/MlaC_sf"/>
</dbReference>
<keyword evidence="1" id="KW-0732">Signal</keyword>
<dbReference type="AlphaFoldDB" id="A0A5B7ZU57"/>
<feature type="signal peptide" evidence="1">
    <location>
        <begin position="1"/>
        <end position="22"/>
    </location>
</feature>
<evidence type="ECO:0000313" key="3">
    <source>
        <dbReference type="Proteomes" id="UP000308149"/>
    </source>
</evidence>
<dbReference type="Gene3D" id="3.10.450.710">
    <property type="entry name" value="Tgt2/MlaC"/>
    <property type="match status" value="1"/>
</dbReference>
<dbReference type="OrthoDB" id="9787053at2"/>
<dbReference type="KEGG" id="thes:FHQ07_08400"/>
<feature type="chain" id="PRO_5022966808" evidence="1">
    <location>
        <begin position="23"/>
        <end position="215"/>
    </location>
</feature>
<dbReference type="RefSeq" id="WP_139716383.1">
    <property type="nucleotide sequence ID" value="NZ_CP040871.1"/>
</dbReference>
<dbReference type="InterPro" id="IPR008869">
    <property type="entry name" value="MlaC/ttg2D"/>
</dbReference>
<proteinExistence type="predicted"/>
<keyword evidence="3" id="KW-1185">Reference proteome</keyword>
<dbReference type="Pfam" id="PF05494">
    <property type="entry name" value="MlaC"/>
    <property type="match status" value="1"/>
</dbReference>
<organism evidence="2 3">
    <name type="scientific">Thermomonas aquatica</name>
    <dbReference type="NCBI Taxonomy" id="2202149"/>
    <lineage>
        <taxon>Bacteria</taxon>
        <taxon>Pseudomonadati</taxon>
        <taxon>Pseudomonadota</taxon>
        <taxon>Gammaproteobacteria</taxon>
        <taxon>Lysobacterales</taxon>
        <taxon>Lysobacteraceae</taxon>
        <taxon>Thermomonas</taxon>
    </lineage>
</organism>
<reference evidence="2 3" key="1">
    <citation type="submission" date="2019-06" db="EMBL/GenBank/DDBJ databases">
        <title>Thermomonas aquatica sp. nov., isolated from an industrial wastewater treatment plant.</title>
        <authorList>
            <person name="Jeon J.H."/>
            <person name="Park D.-S."/>
        </authorList>
    </citation>
    <scope>NUCLEOTIDE SEQUENCE [LARGE SCALE GENOMIC DNA]</scope>
    <source>
        <strain evidence="2 3">SY21</strain>
    </source>
</reference>
<sequence length="215" mass="22650">MKTTLSVAVLAALLAVASPAFALPAAPAPAVAQGQASGVVLDSANRILSTLDSRRAEFKSSPAALNQFIKSEFNRSFDADYAARLVLGVHGRGAPAGDVADFAAAMADSLTARYGTSLLDFNTKLSVKVKSETPLPGGRGVRVTTQMLRAGKDPIPVDYLLRNVGGKWKVFDVMIEGISYVQAFKNQFDAPLNQKSIKQVAADLRAGKLQASATK</sequence>
<dbReference type="PANTHER" id="PTHR36573">
    <property type="entry name" value="INTERMEMBRANE PHOSPHOLIPID TRANSPORT SYSTEM BINDING PROTEIN MLAC"/>
    <property type="match status" value="1"/>
</dbReference>
<dbReference type="Proteomes" id="UP000308149">
    <property type="component" value="Chromosome"/>
</dbReference>
<dbReference type="PIRSF" id="PIRSF004649">
    <property type="entry name" value="MlaC"/>
    <property type="match status" value="1"/>
</dbReference>
<dbReference type="EMBL" id="CP040871">
    <property type="protein sequence ID" value="QDA57332.1"/>
    <property type="molecule type" value="Genomic_DNA"/>
</dbReference>